<gene>
    <name evidence="13" type="primary">LOC111088620</name>
</gene>
<keyword evidence="7 10" id="KW-0472">Membrane</keyword>
<protein>
    <submittedName>
        <fullName evidence="13">Cadherin-23-like</fullName>
    </submittedName>
</protein>
<dbReference type="PANTHER" id="PTHR24025">
    <property type="entry name" value="DESMOGLEIN FAMILY MEMBER"/>
    <property type="match status" value="1"/>
</dbReference>
<feature type="domain" description="Cadherin" evidence="11">
    <location>
        <begin position="89"/>
        <end position="203"/>
    </location>
</feature>
<evidence type="ECO:0000256" key="7">
    <source>
        <dbReference type="ARBA" id="ARBA00023136"/>
    </source>
</evidence>
<feature type="compositionally biased region" description="Polar residues" evidence="9">
    <location>
        <begin position="1522"/>
        <end position="1535"/>
    </location>
</feature>
<dbReference type="PANTHER" id="PTHR24025:SF31">
    <property type="entry name" value="NEURAL-CADHERIN"/>
    <property type="match status" value="1"/>
</dbReference>
<reference evidence="13" key="1">
    <citation type="submission" date="2025-08" db="UniProtKB">
        <authorList>
            <consortium name="RefSeq"/>
        </authorList>
    </citation>
    <scope>IDENTIFICATION</scope>
    <source>
        <tissue evidence="13">Muscle</tissue>
    </source>
</reference>
<feature type="non-terminal residue" evidence="13">
    <location>
        <position position="1"/>
    </location>
</feature>
<evidence type="ECO:0000256" key="1">
    <source>
        <dbReference type="ARBA" id="ARBA00004370"/>
    </source>
</evidence>
<feature type="region of interest" description="Disordered" evidence="9">
    <location>
        <begin position="1507"/>
        <end position="1535"/>
    </location>
</feature>
<evidence type="ECO:0000313" key="13">
    <source>
        <dbReference type="RefSeq" id="XP_022254982.1"/>
    </source>
</evidence>
<feature type="domain" description="Cadherin" evidence="11">
    <location>
        <begin position="212"/>
        <end position="319"/>
    </location>
</feature>
<feature type="domain" description="Cadherin" evidence="11">
    <location>
        <begin position="320"/>
        <end position="442"/>
    </location>
</feature>
<keyword evidence="5" id="KW-0130">Cell adhesion</keyword>
<feature type="domain" description="Cadherin" evidence="11">
    <location>
        <begin position="442"/>
        <end position="551"/>
    </location>
</feature>
<keyword evidence="3" id="KW-0677">Repeat</keyword>
<dbReference type="InterPro" id="IPR020894">
    <property type="entry name" value="Cadherin_CS"/>
</dbReference>
<keyword evidence="6 10" id="KW-1133">Transmembrane helix</keyword>
<feature type="domain" description="Cadherin" evidence="11">
    <location>
        <begin position="997"/>
        <end position="1113"/>
    </location>
</feature>
<dbReference type="InterPro" id="IPR015919">
    <property type="entry name" value="Cadherin-like_sf"/>
</dbReference>
<accession>A0ABM1TGH6</accession>
<dbReference type="GeneID" id="111088620"/>
<dbReference type="PRINTS" id="PR00205">
    <property type="entry name" value="CADHERIN"/>
</dbReference>
<feature type="transmembrane region" description="Helical" evidence="10">
    <location>
        <begin position="1337"/>
        <end position="1359"/>
    </location>
</feature>
<dbReference type="InterPro" id="IPR002126">
    <property type="entry name" value="Cadherin-like_dom"/>
</dbReference>
<evidence type="ECO:0000256" key="8">
    <source>
        <dbReference type="PROSITE-ProRule" id="PRU00043"/>
    </source>
</evidence>
<keyword evidence="2 10" id="KW-0812">Transmembrane</keyword>
<dbReference type="Pfam" id="PF00028">
    <property type="entry name" value="Cadherin"/>
    <property type="match status" value="7"/>
</dbReference>
<feature type="domain" description="Cadherin" evidence="11">
    <location>
        <begin position="877"/>
        <end position="996"/>
    </location>
</feature>
<evidence type="ECO:0000256" key="3">
    <source>
        <dbReference type="ARBA" id="ARBA00022737"/>
    </source>
</evidence>
<feature type="domain" description="Cadherin" evidence="11">
    <location>
        <begin position="778"/>
        <end position="876"/>
    </location>
</feature>
<proteinExistence type="predicted"/>
<evidence type="ECO:0000256" key="2">
    <source>
        <dbReference type="ARBA" id="ARBA00022692"/>
    </source>
</evidence>
<comment type="subcellular location">
    <subcellularLocation>
        <location evidence="1">Membrane</location>
    </subcellularLocation>
</comment>
<evidence type="ECO:0000256" key="5">
    <source>
        <dbReference type="ARBA" id="ARBA00022889"/>
    </source>
</evidence>
<evidence type="ECO:0000259" key="11">
    <source>
        <dbReference type="PROSITE" id="PS50268"/>
    </source>
</evidence>
<evidence type="ECO:0000256" key="9">
    <source>
        <dbReference type="SAM" id="MobiDB-lite"/>
    </source>
</evidence>
<sequence>IPVETITIPEQLKDIIVSVESKDGMILESKIENKKIMLMVTDNELQKKDQKFYIHSVKITGKKSNSDCEQSCYVIMKIEPANHYPPFFTSHENKFLVPENENNFGEIVTLKAKDDDKAPINKITKIYIKDDGSLDDKFELEWKERPDEASVVLKNSLDYETKQFYRIEVVAEDTGRNSSELPKSGSTVIFIDVGDEDDNGPSFIKVCPVTRIPEMENIGTFVFDVKAEDGDYGIRNDIKYNIETSSTAAEFFKISDDGDVSVKKKINREDPNLKLISSPMLVLPIKATEWQNGSEVHNRSIEIKCTIIIEDINDNPPEFNNKNYNAVVRENTQKNIPVEFQDESFVKDLDMGDNAKFSLKLSQEDNIFEVTPSSGMNKLPFLIRVKDPSKLKYDCSKECTEKVFNLQLTATETEKNINGVYSSDEASIKITMQDENDNFPEFEDIEEASISENASAGDIVTQIRATDKDMGLYGTEGIRYSLVSGSFVEDFSIDRISGILTVKTDDHKLDREKVPDFYITIKAQDNDGSGNSNTLRLKIILIDANDNDPYFVNNDTIYGYKAFVWEGSAKNSFLKNILAKDDDEHNIITYSLKENEATYLEVFQLGEKSGELKVMEEIDYEKDKTMNFTVTATDSGTPSRSTSTWVFLEIGDVNDNDPKFTYATYTIEVDEEKNITGKLTVEASDEDSNVYGNFGLVNYRVLGGTKDSEFFSVHPETGAITNRDRLDREYQENYQFIVEAFDNPQNPNDRRKGTAQVFVTLRDINDNHPEFEKWDGCAEVPENTERGFQVKTVKATDQDKGNNGLVEYTITENGEIEKLFEIDNETGMITVSGILLNLHQKFNVSIAAKDKGNPSLNSVETFCIFVQDVNLNTPKFVKSEEKIYIQEDEPEGYSVTEVKAEDNDSQHTDNSKIRYEICIDCAEGKENTETFSIDENTGRIRLKGRLNKATKSNYMLFIRACDKGEPPLCTSNEDSGNRHAEIQIFVRNKQDKLPQFRLRTGEVSITEETLEGNDYIPEAKYQEEFNENAENRLICYFIIGGDEEYFKLNKMTRELTLKKKLDRETIPYHNVVVKAQENCDREPGKVSEFNLLDLTTVKITVNVIDINDNPPKFTDPRFTGGVKVTDKYEKMVVRVSADDPDEGENAVVFYELNSDFKMNNAENIEEIKAPFYVNKTTGEVILNFHPKSNMKGHFDFDVIAYDHDNLNSITKVLIYLLRGDQQLHLILKIQVDGFAQEMRMKLKRLLENIIYETVIIDDYNAYAGDDNRYNPEEYTDVFIHVVRREDNSVMEVDEALKLFDKYWGKVLELRKEDFYIVLIDKIGKDDTSDSWERKLKFILFGVLAGLALAFIVLLSVSCMKIISLSRRLRAATATSFGSQDSGLNRVGVNDPPNTNKHAVEGSNPMWNQQEDLNYKPDDVSMDGSEDSFNLQDFENKAGISGKENISFMNTLSMPPAILPSTGSKSINEKEIEALGLQNPKPQPLINSQNNKFNALKSLESKWRYQLNQETSQAPPSYDASRRSSAFNSKQTSFEL</sequence>
<evidence type="ECO:0000256" key="10">
    <source>
        <dbReference type="SAM" id="Phobius"/>
    </source>
</evidence>
<evidence type="ECO:0000313" key="12">
    <source>
        <dbReference type="Proteomes" id="UP000694941"/>
    </source>
</evidence>
<feature type="region of interest" description="Disordered" evidence="9">
    <location>
        <begin position="1381"/>
        <end position="1413"/>
    </location>
</feature>
<evidence type="ECO:0000256" key="6">
    <source>
        <dbReference type="ARBA" id="ARBA00022989"/>
    </source>
</evidence>
<name>A0ABM1TGH6_LIMPO</name>
<feature type="domain" description="Cadherin" evidence="11">
    <location>
        <begin position="661"/>
        <end position="771"/>
    </location>
</feature>
<dbReference type="CDD" id="cd11304">
    <property type="entry name" value="Cadherin_repeat"/>
    <property type="match status" value="10"/>
</dbReference>
<dbReference type="SMART" id="SM00112">
    <property type="entry name" value="CA"/>
    <property type="match status" value="10"/>
</dbReference>
<dbReference type="Proteomes" id="UP000694941">
    <property type="component" value="Unplaced"/>
</dbReference>
<dbReference type="PROSITE" id="PS00232">
    <property type="entry name" value="CADHERIN_1"/>
    <property type="match status" value="4"/>
</dbReference>
<keyword evidence="12" id="KW-1185">Reference proteome</keyword>
<dbReference type="SUPFAM" id="SSF49313">
    <property type="entry name" value="Cadherin-like"/>
    <property type="match status" value="10"/>
</dbReference>
<keyword evidence="4 8" id="KW-0106">Calcium</keyword>
<dbReference type="InterPro" id="IPR050971">
    <property type="entry name" value="Cadherin-domain_protein"/>
</dbReference>
<evidence type="ECO:0000256" key="4">
    <source>
        <dbReference type="ARBA" id="ARBA00022837"/>
    </source>
</evidence>
<dbReference type="PROSITE" id="PS50268">
    <property type="entry name" value="CADHERIN_2"/>
    <property type="match status" value="9"/>
</dbReference>
<dbReference type="RefSeq" id="XP_022254982.1">
    <property type="nucleotide sequence ID" value="XM_022399274.1"/>
</dbReference>
<dbReference type="Gene3D" id="2.60.40.60">
    <property type="entry name" value="Cadherins"/>
    <property type="match status" value="10"/>
</dbReference>
<organism evidence="12 13">
    <name type="scientific">Limulus polyphemus</name>
    <name type="common">Atlantic horseshoe crab</name>
    <dbReference type="NCBI Taxonomy" id="6850"/>
    <lineage>
        <taxon>Eukaryota</taxon>
        <taxon>Metazoa</taxon>
        <taxon>Ecdysozoa</taxon>
        <taxon>Arthropoda</taxon>
        <taxon>Chelicerata</taxon>
        <taxon>Merostomata</taxon>
        <taxon>Xiphosura</taxon>
        <taxon>Limulidae</taxon>
        <taxon>Limulus</taxon>
    </lineage>
</organism>
<feature type="domain" description="Cadherin" evidence="11">
    <location>
        <begin position="556"/>
        <end position="660"/>
    </location>
</feature>